<keyword evidence="2" id="KW-1185">Reference proteome</keyword>
<evidence type="ECO:0008006" key="3">
    <source>
        <dbReference type="Google" id="ProtNLM"/>
    </source>
</evidence>
<protein>
    <recommendedName>
        <fullName evidence="3">F-box domain-containing protein</fullName>
    </recommendedName>
</protein>
<evidence type="ECO:0000313" key="2">
    <source>
        <dbReference type="Proteomes" id="UP000499080"/>
    </source>
</evidence>
<dbReference type="AlphaFoldDB" id="A0A4Y2HF46"/>
<organism evidence="1 2">
    <name type="scientific">Araneus ventricosus</name>
    <name type="common">Orbweaver spider</name>
    <name type="synonym">Epeira ventricosa</name>
    <dbReference type="NCBI Taxonomy" id="182803"/>
    <lineage>
        <taxon>Eukaryota</taxon>
        <taxon>Metazoa</taxon>
        <taxon>Ecdysozoa</taxon>
        <taxon>Arthropoda</taxon>
        <taxon>Chelicerata</taxon>
        <taxon>Arachnida</taxon>
        <taxon>Araneae</taxon>
        <taxon>Araneomorphae</taxon>
        <taxon>Entelegynae</taxon>
        <taxon>Araneoidea</taxon>
        <taxon>Araneidae</taxon>
        <taxon>Araneus</taxon>
    </lineage>
</organism>
<sequence length="125" mass="14867">NFDADSHFQLRRCVWSKNAYFLHRSRPPKKFRFSFKVRCAVSFCPLVEELIFHAHHKEALRELKSLKRLTLLRINFRDCNEDFIPEFMELLQDIGPQLKHLSVLCHTSVPVNVICDRCPQLESRN</sequence>
<accession>A0A4Y2HF46</accession>
<dbReference type="OrthoDB" id="6478541at2759"/>
<comment type="caution">
    <text evidence="1">The sequence shown here is derived from an EMBL/GenBank/DDBJ whole genome shotgun (WGS) entry which is preliminary data.</text>
</comment>
<dbReference type="EMBL" id="BGPR01258358">
    <property type="protein sequence ID" value="GBM63910.1"/>
    <property type="molecule type" value="Genomic_DNA"/>
</dbReference>
<name>A0A4Y2HF46_ARAVE</name>
<gene>
    <name evidence="1" type="ORF">AVEN_196581_1</name>
</gene>
<feature type="non-terminal residue" evidence="1">
    <location>
        <position position="1"/>
    </location>
</feature>
<reference evidence="1 2" key="1">
    <citation type="journal article" date="2019" name="Sci. Rep.">
        <title>Orb-weaving spider Araneus ventricosus genome elucidates the spidroin gene catalogue.</title>
        <authorList>
            <person name="Kono N."/>
            <person name="Nakamura H."/>
            <person name="Ohtoshi R."/>
            <person name="Moran D.A.P."/>
            <person name="Shinohara A."/>
            <person name="Yoshida Y."/>
            <person name="Fujiwara M."/>
            <person name="Mori M."/>
            <person name="Tomita M."/>
            <person name="Arakawa K."/>
        </authorList>
    </citation>
    <scope>NUCLEOTIDE SEQUENCE [LARGE SCALE GENOMIC DNA]</scope>
</reference>
<dbReference type="Proteomes" id="UP000499080">
    <property type="component" value="Unassembled WGS sequence"/>
</dbReference>
<proteinExistence type="predicted"/>
<evidence type="ECO:0000313" key="1">
    <source>
        <dbReference type="EMBL" id="GBM63910.1"/>
    </source>
</evidence>